<dbReference type="InterPro" id="IPR029021">
    <property type="entry name" value="Prot-tyrosine_phosphatase-like"/>
</dbReference>
<dbReference type="SMART" id="SM00195">
    <property type="entry name" value="DSPc"/>
    <property type="match status" value="1"/>
</dbReference>
<dbReference type="OrthoDB" id="285418at2759"/>
<evidence type="ECO:0000256" key="4">
    <source>
        <dbReference type="ARBA" id="ARBA00022912"/>
    </source>
</evidence>
<evidence type="ECO:0000313" key="8">
    <source>
        <dbReference type="EMBL" id="CAF1486121.1"/>
    </source>
</evidence>
<comment type="caution">
    <text evidence="7">The sequence shown here is derived from an EMBL/GenBank/DDBJ whole genome shotgun (WGS) entry which is preliminary data.</text>
</comment>
<gene>
    <name evidence="7" type="ORF">BJG266_LOCUS37092</name>
    <name evidence="8" type="ORF">QVE165_LOCUS42565</name>
</gene>
<evidence type="ECO:0000256" key="1">
    <source>
        <dbReference type="ARBA" id="ARBA00008601"/>
    </source>
</evidence>
<dbReference type="EMBL" id="CAJNOM010000527">
    <property type="protein sequence ID" value="CAF1486121.1"/>
    <property type="molecule type" value="Genomic_DNA"/>
</dbReference>
<sequence length="211" mass="24897">MFDSEMNDSDWNMMVIPLKFTWRPTETELIYLKELVNLRMNQQELISIKQQDYTSPSMIIDDFLYHGDIKHAMNKTLLEELGIQHIINVSDCKLDQDILDRCHVLWMNVEDDTYADIAEYFKMTNEFLQSCKTKGEKVLVHCQMGVSRSSSIVLAYLIKYHHDSLDKAYNYLIERRHCAEPNLGFLLQLIRTNQSIFRVIDMIHSIINQNI</sequence>
<evidence type="ECO:0000259" key="5">
    <source>
        <dbReference type="PROSITE" id="PS50054"/>
    </source>
</evidence>
<dbReference type="PANTHER" id="PTHR10159">
    <property type="entry name" value="DUAL SPECIFICITY PROTEIN PHOSPHATASE"/>
    <property type="match status" value="1"/>
</dbReference>
<dbReference type="EC" id="3.1.3.48" evidence="2"/>
<proteinExistence type="inferred from homology"/>
<name>A0A815KBC8_9BILA</name>
<dbReference type="EMBL" id="CAJNOI010001181">
    <property type="protein sequence ID" value="CAF1390621.1"/>
    <property type="molecule type" value="Genomic_DNA"/>
</dbReference>
<dbReference type="GO" id="GO:0004725">
    <property type="term" value="F:protein tyrosine phosphatase activity"/>
    <property type="evidence" value="ECO:0007669"/>
    <property type="project" value="UniProtKB-EC"/>
</dbReference>
<dbReference type="AlphaFoldDB" id="A0A815KBC8"/>
<dbReference type="InterPro" id="IPR020422">
    <property type="entry name" value="TYR_PHOSPHATASE_DUAL_dom"/>
</dbReference>
<dbReference type="PANTHER" id="PTHR10159:SF529">
    <property type="entry name" value="TYROSINE-PROTEIN PHOSPHATASE DOMAIN-CONTAINING PROTEIN"/>
    <property type="match status" value="1"/>
</dbReference>
<evidence type="ECO:0000313" key="7">
    <source>
        <dbReference type="EMBL" id="CAF1390621.1"/>
    </source>
</evidence>
<accession>A0A815KBC8</accession>
<protein>
    <recommendedName>
        <fullName evidence="2">protein-tyrosine-phosphatase</fullName>
        <ecNumber evidence="2">3.1.3.48</ecNumber>
    </recommendedName>
</protein>
<dbReference type="PROSITE" id="PS50054">
    <property type="entry name" value="TYR_PHOSPHATASE_DUAL"/>
    <property type="match status" value="1"/>
</dbReference>
<dbReference type="InterPro" id="IPR000340">
    <property type="entry name" value="Dual-sp_phosphatase_cat-dom"/>
</dbReference>
<dbReference type="Gene3D" id="3.90.190.10">
    <property type="entry name" value="Protein tyrosine phosphatase superfamily"/>
    <property type="match status" value="1"/>
</dbReference>
<keyword evidence="9" id="KW-1185">Reference proteome</keyword>
<evidence type="ECO:0000256" key="2">
    <source>
        <dbReference type="ARBA" id="ARBA00013064"/>
    </source>
</evidence>
<organism evidence="7 10">
    <name type="scientific">Adineta steineri</name>
    <dbReference type="NCBI Taxonomy" id="433720"/>
    <lineage>
        <taxon>Eukaryota</taxon>
        <taxon>Metazoa</taxon>
        <taxon>Spiralia</taxon>
        <taxon>Gnathifera</taxon>
        <taxon>Rotifera</taxon>
        <taxon>Eurotatoria</taxon>
        <taxon>Bdelloidea</taxon>
        <taxon>Adinetida</taxon>
        <taxon>Adinetidae</taxon>
        <taxon>Adineta</taxon>
    </lineage>
</organism>
<evidence type="ECO:0000259" key="6">
    <source>
        <dbReference type="PROSITE" id="PS50056"/>
    </source>
</evidence>
<dbReference type="PROSITE" id="PS50056">
    <property type="entry name" value="TYR_PHOSPHATASE_2"/>
    <property type="match status" value="1"/>
</dbReference>
<dbReference type="PROSITE" id="PS00383">
    <property type="entry name" value="TYR_PHOSPHATASE_1"/>
    <property type="match status" value="1"/>
</dbReference>
<feature type="domain" description="Tyrosine specific protein phosphatases" evidence="6">
    <location>
        <begin position="118"/>
        <end position="176"/>
    </location>
</feature>
<evidence type="ECO:0000313" key="10">
    <source>
        <dbReference type="Proteomes" id="UP000663877"/>
    </source>
</evidence>
<comment type="similarity">
    <text evidence="1">Belongs to the protein-tyrosine phosphatase family. Non-receptor class dual specificity subfamily.</text>
</comment>
<reference evidence="7" key="1">
    <citation type="submission" date="2021-02" db="EMBL/GenBank/DDBJ databases">
        <authorList>
            <person name="Nowell W R."/>
        </authorList>
    </citation>
    <scope>NUCLEOTIDE SEQUENCE</scope>
</reference>
<dbReference type="InterPro" id="IPR000387">
    <property type="entry name" value="Tyr_Pase_dom"/>
</dbReference>
<keyword evidence="3" id="KW-0378">Hydrolase</keyword>
<feature type="domain" description="Tyrosine-protein phosphatase" evidence="5">
    <location>
        <begin position="55"/>
        <end position="198"/>
    </location>
</feature>
<evidence type="ECO:0000313" key="9">
    <source>
        <dbReference type="Proteomes" id="UP000663832"/>
    </source>
</evidence>
<keyword evidence="4" id="KW-0904">Protein phosphatase</keyword>
<dbReference type="CDD" id="cd14498">
    <property type="entry name" value="DSP"/>
    <property type="match status" value="1"/>
</dbReference>
<dbReference type="Proteomes" id="UP000663832">
    <property type="component" value="Unassembled WGS sequence"/>
</dbReference>
<evidence type="ECO:0000256" key="3">
    <source>
        <dbReference type="ARBA" id="ARBA00022801"/>
    </source>
</evidence>
<dbReference type="Proteomes" id="UP000663877">
    <property type="component" value="Unassembled WGS sequence"/>
</dbReference>
<dbReference type="InterPro" id="IPR016130">
    <property type="entry name" value="Tyr_Pase_AS"/>
</dbReference>
<dbReference type="Pfam" id="PF00782">
    <property type="entry name" value="DSPc"/>
    <property type="match status" value="1"/>
</dbReference>
<dbReference type="SUPFAM" id="SSF52799">
    <property type="entry name" value="(Phosphotyrosine protein) phosphatases II"/>
    <property type="match status" value="1"/>
</dbReference>
<dbReference type="GO" id="GO:0005737">
    <property type="term" value="C:cytoplasm"/>
    <property type="evidence" value="ECO:0007669"/>
    <property type="project" value="TreeGrafter"/>
</dbReference>
<dbReference type="GO" id="GO:0043409">
    <property type="term" value="P:negative regulation of MAPK cascade"/>
    <property type="evidence" value="ECO:0007669"/>
    <property type="project" value="TreeGrafter"/>
</dbReference>